<keyword evidence="4 7" id="KW-0812">Transmembrane</keyword>
<evidence type="ECO:0000256" key="6">
    <source>
        <dbReference type="ARBA" id="ARBA00023136"/>
    </source>
</evidence>
<evidence type="ECO:0000313" key="9">
    <source>
        <dbReference type="EMBL" id="ANY74008.1"/>
    </source>
</evidence>
<feature type="transmembrane region" description="Helical" evidence="8">
    <location>
        <begin position="83"/>
        <end position="102"/>
    </location>
</feature>
<keyword evidence="2" id="KW-0813">Transport</keyword>
<dbReference type="InterPro" id="IPR037185">
    <property type="entry name" value="EmrE-like"/>
</dbReference>
<dbReference type="GO" id="GO:0022857">
    <property type="term" value="F:transmembrane transporter activity"/>
    <property type="evidence" value="ECO:0007669"/>
    <property type="project" value="InterPro"/>
</dbReference>
<keyword evidence="3" id="KW-1003">Cell membrane</keyword>
<feature type="transmembrane region" description="Helical" evidence="8">
    <location>
        <begin position="28"/>
        <end position="46"/>
    </location>
</feature>
<gene>
    <name evidence="9" type="ORF">BBD41_16275</name>
</gene>
<dbReference type="EMBL" id="CP016809">
    <property type="protein sequence ID" value="ANY74008.1"/>
    <property type="molecule type" value="Genomic_DNA"/>
</dbReference>
<dbReference type="PANTHER" id="PTHR30561:SF7">
    <property type="entry name" value="GUANIDINIUM EFFLUX SYSTEM SUBUNIT GDNC-RELATED"/>
    <property type="match status" value="1"/>
</dbReference>
<keyword evidence="6 8" id="KW-0472">Membrane</keyword>
<dbReference type="InterPro" id="IPR045324">
    <property type="entry name" value="Small_multidrug_res"/>
</dbReference>
<feature type="transmembrane region" description="Helical" evidence="8">
    <location>
        <begin position="58"/>
        <end position="77"/>
    </location>
</feature>
<dbReference type="RefSeq" id="WP_099478225.1">
    <property type="nucleotide sequence ID" value="NZ_CP016809.1"/>
</dbReference>
<dbReference type="GO" id="GO:0005886">
    <property type="term" value="C:plasma membrane"/>
    <property type="evidence" value="ECO:0007669"/>
    <property type="project" value="UniProtKB-SubCell"/>
</dbReference>
<dbReference type="Gene3D" id="1.10.3730.20">
    <property type="match status" value="1"/>
</dbReference>
<evidence type="ECO:0000256" key="5">
    <source>
        <dbReference type="ARBA" id="ARBA00022989"/>
    </source>
</evidence>
<evidence type="ECO:0000256" key="8">
    <source>
        <dbReference type="SAM" id="Phobius"/>
    </source>
</evidence>
<comment type="similarity">
    <text evidence="7">Belongs to the drug/metabolite transporter (DMT) superfamily. Small multidrug resistance (SMR) (TC 2.A.7.1) family.</text>
</comment>
<name>A0A1B2E1Z3_9BACL</name>
<proteinExistence type="inferred from homology"/>
<dbReference type="KEGG" id="pib:BBD41_16275"/>
<evidence type="ECO:0000256" key="7">
    <source>
        <dbReference type="RuleBase" id="RU003942"/>
    </source>
</evidence>
<evidence type="ECO:0000256" key="4">
    <source>
        <dbReference type="ARBA" id="ARBA00022692"/>
    </source>
</evidence>
<organism evidence="9">
    <name type="scientific">Paenibacillus ihbetae</name>
    <dbReference type="NCBI Taxonomy" id="1870820"/>
    <lineage>
        <taxon>Bacteria</taxon>
        <taxon>Bacillati</taxon>
        <taxon>Bacillota</taxon>
        <taxon>Bacilli</taxon>
        <taxon>Bacillales</taxon>
        <taxon>Paenibacillaceae</taxon>
        <taxon>Paenibacillus</taxon>
    </lineage>
</organism>
<dbReference type="Pfam" id="PF00893">
    <property type="entry name" value="Multi_Drug_Res"/>
    <property type="match status" value="1"/>
</dbReference>
<sequence length="115" mass="12384">MNRNWVFVLLAGLVEILWVIGLKHASNTWEWLGTALAIVASFFLIIESAKRLPVGTVYAVFTGIGTAGTVGTEMLLFGEPFKLIKVLLIGVLLAGVIGLKLVTTDNAEQNGEVSR</sequence>
<dbReference type="InterPro" id="IPR000390">
    <property type="entry name" value="Small_drug/metabolite_transptr"/>
</dbReference>
<dbReference type="FunFam" id="1.10.3730.20:FF:000001">
    <property type="entry name" value="Quaternary ammonium compound resistance transporter SugE"/>
    <property type="match status" value="1"/>
</dbReference>
<evidence type="ECO:0000256" key="3">
    <source>
        <dbReference type="ARBA" id="ARBA00022475"/>
    </source>
</evidence>
<accession>A0A1B2E1Z3</accession>
<keyword evidence="5 8" id="KW-1133">Transmembrane helix</keyword>
<protein>
    <submittedName>
        <fullName evidence="9">Multidrug resistance protein SMR</fullName>
    </submittedName>
</protein>
<evidence type="ECO:0000256" key="1">
    <source>
        <dbReference type="ARBA" id="ARBA00004651"/>
    </source>
</evidence>
<feature type="transmembrane region" description="Helical" evidence="8">
    <location>
        <begin position="5"/>
        <end position="22"/>
    </location>
</feature>
<dbReference type="PANTHER" id="PTHR30561">
    <property type="entry name" value="SMR FAMILY PROTON-DEPENDENT DRUG EFFLUX TRANSPORTER SUGE"/>
    <property type="match status" value="1"/>
</dbReference>
<dbReference type="AlphaFoldDB" id="A0A1B2E1Z3"/>
<comment type="subcellular location">
    <subcellularLocation>
        <location evidence="1 7">Cell membrane</location>
        <topology evidence="1 7">Multi-pass membrane protein</topology>
    </subcellularLocation>
</comment>
<evidence type="ECO:0000256" key="2">
    <source>
        <dbReference type="ARBA" id="ARBA00022448"/>
    </source>
</evidence>
<dbReference type="SUPFAM" id="SSF103481">
    <property type="entry name" value="Multidrug resistance efflux transporter EmrE"/>
    <property type="match status" value="1"/>
</dbReference>
<reference evidence="9" key="1">
    <citation type="submission" date="2016-08" db="EMBL/GenBank/DDBJ databases">
        <title>Complete Genome Seqeunce of Paenibacillus sp. nov. IHBB 9852 from high altitute lake of Indian trans-Himalayas.</title>
        <authorList>
            <person name="Kiran S."/>
            <person name="Swarnkar M.K."/>
            <person name="Rana A."/>
            <person name="Tewari R."/>
            <person name="Gulati A."/>
        </authorList>
    </citation>
    <scope>NUCLEOTIDE SEQUENCE [LARGE SCALE GENOMIC DNA]</scope>
    <source>
        <strain evidence="9">IHBB 9852</strain>
    </source>
</reference>